<proteinExistence type="predicted"/>
<dbReference type="EMBL" id="HBEY01005466">
    <property type="protein sequence ID" value="CAD8599327.1"/>
    <property type="molecule type" value="Transcribed_RNA"/>
</dbReference>
<dbReference type="Pfam" id="PF10294">
    <property type="entry name" value="Methyltransf_16"/>
    <property type="match status" value="1"/>
</dbReference>
<dbReference type="GO" id="GO:0008276">
    <property type="term" value="F:protein methyltransferase activity"/>
    <property type="evidence" value="ECO:0007669"/>
    <property type="project" value="InterPro"/>
</dbReference>
<sequence length="370" mass="40429">MNEEDVVLSDVHLRGSSVPGATPISSATSPPLSATSMSTFEYKFDAESSDEDESIDERKAMRAPFKGCESDAEGDACVRRRRRSRRARIHVQHSLETPLRDVGLQVWRGALVLGDFLEANQALVRGATVLELGCGCALSGLVAAKRAGHVFMTDAPLHVLANAECNAELNLVHEKCSVRQLDWCSTDTLLHGLRRHARHATSEGAPQRSTVDPAGSDEPADCRRYSWREADYARLTRCTLVLGADVVYDLPATGRLVKLLCELLLLLPPGACALVALERRINFHMPSLSVRATAAEYFAARLAAEAGASGILHASRIPLNFAQRFQYERVKELDLWLIQRKEGNTLASIARIAAPAAEERLRASSHFAPA</sequence>
<organism evidence="2">
    <name type="scientific">Coccolithus braarudii</name>
    <dbReference type="NCBI Taxonomy" id="221442"/>
    <lineage>
        <taxon>Eukaryota</taxon>
        <taxon>Haptista</taxon>
        <taxon>Haptophyta</taxon>
        <taxon>Prymnesiophyceae</taxon>
        <taxon>Coccolithales</taxon>
        <taxon>Coccolithaceae</taxon>
        <taxon>Coccolithus</taxon>
    </lineage>
</organism>
<feature type="region of interest" description="Disordered" evidence="1">
    <location>
        <begin position="1"/>
        <end position="34"/>
    </location>
</feature>
<accession>A0A7S0PV32</accession>
<dbReference type="PANTHER" id="PTHR23108">
    <property type="entry name" value="METHYLTRANSFERASE-RELATED"/>
    <property type="match status" value="1"/>
</dbReference>
<evidence type="ECO:0000313" key="2">
    <source>
        <dbReference type="EMBL" id="CAD8599327.1"/>
    </source>
</evidence>
<dbReference type="Gene3D" id="3.40.50.150">
    <property type="entry name" value="Vaccinia Virus protein VP39"/>
    <property type="match status" value="1"/>
</dbReference>
<dbReference type="SUPFAM" id="SSF53335">
    <property type="entry name" value="S-adenosyl-L-methionine-dependent methyltransferases"/>
    <property type="match status" value="1"/>
</dbReference>
<dbReference type="PANTHER" id="PTHR23108:SF0">
    <property type="entry name" value="METHYLTRANSFERASE-LIKE PROTEIN 22"/>
    <property type="match status" value="1"/>
</dbReference>
<gene>
    <name evidence="2" type="ORF">CPEL01642_LOCUS2657</name>
</gene>
<feature type="region of interest" description="Disordered" evidence="1">
    <location>
        <begin position="198"/>
        <end position="219"/>
    </location>
</feature>
<name>A0A7S0PV32_9EUKA</name>
<reference evidence="2" key="1">
    <citation type="submission" date="2021-01" db="EMBL/GenBank/DDBJ databases">
        <authorList>
            <person name="Corre E."/>
            <person name="Pelletier E."/>
            <person name="Niang G."/>
            <person name="Scheremetjew M."/>
            <person name="Finn R."/>
            <person name="Kale V."/>
            <person name="Holt S."/>
            <person name="Cochrane G."/>
            <person name="Meng A."/>
            <person name="Brown T."/>
            <person name="Cohen L."/>
        </authorList>
    </citation>
    <scope>NUCLEOTIDE SEQUENCE</scope>
    <source>
        <strain evidence="2">PLY182g</strain>
    </source>
</reference>
<evidence type="ECO:0000256" key="1">
    <source>
        <dbReference type="SAM" id="MobiDB-lite"/>
    </source>
</evidence>
<dbReference type="InterPro" id="IPR029063">
    <property type="entry name" value="SAM-dependent_MTases_sf"/>
</dbReference>
<evidence type="ECO:0008006" key="3">
    <source>
        <dbReference type="Google" id="ProtNLM"/>
    </source>
</evidence>
<dbReference type="InterPro" id="IPR019410">
    <property type="entry name" value="Methyltransf_16"/>
</dbReference>
<dbReference type="InterPro" id="IPR038899">
    <property type="entry name" value="METTL22"/>
</dbReference>
<dbReference type="GO" id="GO:0005634">
    <property type="term" value="C:nucleus"/>
    <property type="evidence" value="ECO:0007669"/>
    <property type="project" value="TreeGrafter"/>
</dbReference>
<feature type="compositionally biased region" description="Low complexity" evidence="1">
    <location>
        <begin position="19"/>
        <end position="34"/>
    </location>
</feature>
<dbReference type="AlphaFoldDB" id="A0A7S0PV32"/>
<protein>
    <recommendedName>
        <fullName evidence="3">Calmodulin-lysine N-methyltransferase</fullName>
    </recommendedName>
</protein>